<dbReference type="InterPro" id="IPR029068">
    <property type="entry name" value="Glyas_Bleomycin-R_OHBP_Dase"/>
</dbReference>
<dbReference type="PANTHER" id="PTHR40265:SF1">
    <property type="entry name" value="GLYOXALASE-LIKE DOMAIN-CONTAINING PROTEIN"/>
    <property type="match status" value="1"/>
</dbReference>
<dbReference type="Proteomes" id="UP001497453">
    <property type="component" value="Chromosome 3"/>
</dbReference>
<dbReference type="Gene3D" id="3.10.180.10">
    <property type="entry name" value="2,3-Dihydroxybiphenyl 1,2-Dioxygenase, domain 1"/>
    <property type="match status" value="1"/>
</dbReference>
<accession>A0ABP1D9N3</accession>
<evidence type="ECO:0000259" key="1">
    <source>
        <dbReference type="Pfam" id="PF13468"/>
    </source>
</evidence>
<dbReference type="SUPFAM" id="SSF54593">
    <property type="entry name" value="Glyoxalase/Bleomycin resistance protein/Dihydroxybiphenyl dioxygenase"/>
    <property type="match status" value="1"/>
</dbReference>
<proteinExistence type="predicted"/>
<dbReference type="Pfam" id="PF13468">
    <property type="entry name" value="Glyoxalase_3"/>
    <property type="match status" value="1"/>
</dbReference>
<sequence>MAQDPSTDILDHIVHLSPPGSLQSTVETWQKLGFNVTPGGTHADGLTENALVAFKDGTYIELISFTHPLSDYPLNSPSRHARESHPWAKKEAGFIDFAFLGNDGDPSIAGIINRRAAESKEGVKLRYANELRGGRTRVDGEKLEWLITAPEQDPVEELVEEEPVFSKGAGDVRGRLPFFCGDLTPRRLRVPHESGEITHSNHAIGIDYVRLLTSREDLPALFDQFAIVTGSPSTTTNLDSNPDSRVLHLHSPTSDSSSQRVIELRISTPTGDGEISWLQTRGAGIYELGIRGEGSQESFTPFVKLVWVDGIDIHEV</sequence>
<evidence type="ECO:0000313" key="3">
    <source>
        <dbReference type="Proteomes" id="UP001497453"/>
    </source>
</evidence>
<name>A0ABP1D9N3_9APHY</name>
<organism evidence="2 3">
    <name type="scientific">Somion occarium</name>
    <dbReference type="NCBI Taxonomy" id="3059160"/>
    <lineage>
        <taxon>Eukaryota</taxon>
        <taxon>Fungi</taxon>
        <taxon>Dikarya</taxon>
        <taxon>Basidiomycota</taxon>
        <taxon>Agaricomycotina</taxon>
        <taxon>Agaricomycetes</taxon>
        <taxon>Polyporales</taxon>
        <taxon>Cerrenaceae</taxon>
        <taxon>Somion</taxon>
    </lineage>
</organism>
<protein>
    <recommendedName>
        <fullName evidence="1">Glyoxalase-like domain-containing protein</fullName>
    </recommendedName>
</protein>
<gene>
    <name evidence="2" type="ORF">GFSPODELE1_LOCUS4469</name>
</gene>
<dbReference type="EMBL" id="OZ037946">
    <property type="protein sequence ID" value="CAL1703227.1"/>
    <property type="molecule type" value="Genomic_DNA"/>
</dbReference>
<feature type="domain" description="Glyoxalase-like" evidence="1">
    <location>
        <begin position="10"/>
        <end position="217"/>
    </location>
</feature>
<dbReference type="InterPro" id="IPR025870">
    <property type="entry name" value="Glyoxalase-like_dom"/>
</dbReference>
<evidence type="ECO:0000313" key="2">
    <source>
        <dbReference type="EMBL" id="CAL1703227.1"/>
    </source>
</evidence>
<reference evidence="3" key="1">
    <citation type="submission" date="2024-04" db="EMBL/GenBank/DDBJ databases">
        <authorList>
            <person name="Shaw F."/>
            <person name="Minotto A."/>
        </authorList>
    </citation>
    <scope>NUCLEOTIDE SEQUENCE [LARGE SCALE GENOMIC DNA]</scope>
</reference>
<dbReference type="PANTHER" id="PTHR40265">
    <property type="entry name" value="BLL2707 PROTEIN"/>
    <property type="match status" value="1"/>
</dbReference>
<keyword evidence="3" id="KW-1185">Reference proteome</keyword>